<proteinExistence type="predicted"/>
<sequence>MHITAEIFQSIRLRYTTNHHPSTMSYSTISPAYTFYSSAPSGPNEFALFSATQSPRDTYTMYEDASQALRPSNGHAAAQRKMVKSGLKKLFGL</sequence>
<dbReference type="EMBL" id="ML145201">
    <property type="protein sequence ID" value="TBU53947.1"/>
    <property type="molecule type" value="Genomic_DNA"/>
</dbReference>
<name>A0A4Q9PIQ6_9APHY</name>
<keyword evidence="2" id="KW-1185">Reference proteome</keyword>
<gene>
    <name evidence="1" type="ORF">BD310DRAFT_951762</name>
</gene>
<evidence type="ECO:0000313" key="1">
    <source>
        <dbReference type="EMBL" id="TBU53947.1"/>
    </source>
</evidence>
<accession>A0A4Q9PIQ6</accession>
<protein>
    <submittedName>
        <fullName evidence="1">Uncharacterized protein</fullName>
    </submittedName>
</protein>
<reference evidence="1 2" key="1">
    <citation type="submission" date="2019-01" db="EMBL/GenBank/DDBJ databases">
        <title>Draft genome sequences of three monokaryotic isolates of the white-rot basidiomycete fungus Dichomitus squalens.</title>
        <authorList>
            <consortium name="DOE Joint Genome Institute"/>
            <person name="Lopez S.C."/>
            <person name="Andreopoulos B."/>
            <person name="Pangilinan J."/>
            <person name="Lipzen A."/>
            <person name="Riley R."/>
            <person name="Ahrendt S."/>
            <person name="Ng V."/>
            <person name="Barry K."/>
            <person name="Daum C."/>
            <person name="Grigoriev I.V."/>
            <person name="Hilden K.S."/>
            <person name="Makela M.R."/>
            <person name="de Vries R.P."/>
        </authorList>
    </citation>
    <scope>NUCLEOTIDE SEQUENCE [LARGE SCALE GENOMIC DNA]</scope>
    <source>
        <strain evidence="1 2">CBS 464.89</strain>
    </source>
</reference>
<dbReference type="AlphaFoldDB" id="A0A4Q9PIQ6"/>
<evidence type="ECO:0000313" key="2">
    <source>
        <dbReference type="Proteomes" id="UP000292082"/>
    </source>
</evidence>
<organism evidence="1 2">
    <name type="scientific">Dichomitus squalens</name>
    <dbReference type="NCBI Taxonomy" id="114155"/>
    <lineage>
        <taxon>Eukaryota</taxon>
        <taxon>Fungi</taxon>
        <taxon>Dikarya</taxon>
        <taxon>Basidiomycota</taxon>
        <taxon>Agaricomycotina</taxon>
        <taxon>Agaricomycetes</taxon>
        <taxon>Polyporales</taxon>
        <taxon>Polyporaceae</taxon>
        <taxon>Dichomitus</taxon>
    </lineage>
</organism>
<dbReference type="Proteomes" id="UP000292082">
    <property type="component" value="Unassembled WGS sequence"/>
</dbReference>